<organism evidence="3 4">
    <name type="scientific">Pseudovirgaria hyperparasitica</name>
    <dbReference type="NCBI Taxonomy" id="470096"/>
    <lineage>
        <taxon>Eukaryota</taxon>
        <taxon>Fungi</taxon>
        <taxon>Dikarya</taxon>
        <taxon>Ascomycota</taxon>
        <taxon>Pezizomycotina</taxon>
        <taxon>Dothideomycetes</taxon>
        <taxon>Dothideomycetes incertae sedis</taxon>
        <taxon>Acrospermales</taxon>
        <taxon>Acrospermaceae</taxon>
        <taxon>Pseudovirgaria</taxon>
    </lineage>
</organism>
<dbReference type="Proteomes" id="UP000799437">
    <property type="component" value="Unassembled WGS sequence"/>
</dbReference>
<accession>A0A6A6VWN0</accession>
<evidence type="ECO:0000259" key="2">
    <source>
        <dbReference type="Pfam" id="PF00690"/>
    </source>
</evidence>
<evidence type="ECO:0000313" key="3">
    <source>
        <dbReference type="EMBL" id="KAF2754575.1"/>
    </source>
</evidence>
<feature type="domain" description="Cation-transporting P-type ATPase N-terminal" evidence="2">
    <location>
        <begin position="94"/>
        <end position="142"/>
    </location>
</feature>
<evidence type="ECO:0000313" key="4">
    <source>
        <dbReference type="Proteomes" id="UP000799437"/>
    </source>
</evidence>
<dbReference type="RefSeq" id="XP_033597026.1">
    <property type="nucleotide sequence ID" value="XM_033739276.1"/>
</dbReference>
<proteinExistence type="predicted"/>
<dbReference type="InterPro" id="IPR004014">
    <property type="entry name" value="ATPase_P-typ_cation-transptr_N"/>
</dbReference>
<dbReference type="Pfam" id="PF00690">
    <property type="entry name" value="Cation_ATPase_N"/>
    <property type="match status" value="1"/>
</dbReference>
<keyword evidence="4" id="KW-1185">Reference proteome</keyword>
<feature type="region of interest" description="Disordered" evidence="1">
    <location>
        <begin position="1"/>
        <end position="30"/>
    </location>
</feature>
<dbReference type="OrthoDB" id="3925051at2759"/>
<dbReference type="AlphaFoldDB" id="A0A6A6VWN0"/>
<dbReference type="InterPro" id="IPR023298">
    <property type="entry name" value="ATPase_P-typ_TM_dom_sf"/>
</dbReference>
<reference evidence="3" key="1">
    <citation type="journal article" date="2020" name="Stud. Mycol.">
        <title>101 Dothideomycetes genomes: a test case for predicting lifestyles and emergence of pathogens.</title>
        <authorList>
            <person name="Haridas S."/>
            <person name="Albert R."/>
            <person name="Binder M."/>
            <person name="Bloem J."/>
            <person name="Labutti K."/>
            <person name="Salamov A."/>
            <person name="Andreopoulos B."/>
            <person name="Baker S."/>
            <person name="Barry K."/>
            <person name="Bills G."/>
            <person name="Bluhm B."/>
            <person name="Cannon C."/>
            <person name="Castanera R."/>
            <person name="Culley D."/>
            <person name="Daum C."/>
            <person name="Ezra D."/>
            <person name="Gonzalez J."/>
            <person name="Henrissat B."/>
            <person name="Kuo A."/>
            <person name="Liang C."/>
            <person name="Lipzen A."/>
            <person name="Lutzoni F."/>
            <person name="Magnuson J."/>
            <person name="Mondo S."/>
            <person name="Nolan M."/>
            <person name="Ohm R."/>
            <person name="Pangilinan J."/>
            <person name="Park H.-J."/>
            <person name="Ramirez L."/>
            <person name="Alfaro M."/>
            <person name="Sun H."/>
            <person name="Tritt A."/>
            <person name="Yoshinaga Y."/>
            <person name="Zwiers L.-H."/>
            <person name="Turgeon B."/>
            <person name="Goodwin S."/>
            <person name="Spatafora J."/>
            <person name="Crous P."/>
            <person name="Grigoriev I."/>
        </authorList>
    </citation>
    <scope>NUCLEOTIDE SEQUENCE</scope>
    <source>
        <strain evidence="3">CBS 121739</strain>
    </source>
</reference>
<evidence type="ECO:0000256" key="1">
    <source>
        <dbReference type="SAM" id="MobiDB-lite"/>
    </source>
</evidence>
<feature type="region of interest" description="Disordered" evidence="1">
    <location>
        <begin position="70"/>
        <end position="89"/>
    </location>
</feature>
<feature type="compositionally biased region" description="Basic and acidic residues" evidence="1">
    <location>
        <begin position="1"/>
        <end position="12"/>
    </location>
</feature>
<sequence>MFGKDKEKDIEKSGNPNGGNTTEKKADNPYEGLDEYVALQRYISTYRDPRAAKFEEAALEEERKKANAGKKWWQSKKADDGTGSDTTGIVPDEWLEADIKYGITDHDVAERRKRFGWNEIVTEKTNKFLQFISYFQGPVLYVS</sequence>
<dbReference type="EMBL" id="ML996580">
    <property type="protein sequence ID" value="KAF2754575.1"/>
    <property type="molecule type" value="Genomic_DNA"/>
</dbReference>
<name>A0A6A6VWN0_9PEZI</name>
<dbReference type="GeneID" id="54480330"/>
<dbReference type="SUPFAM" id="SSF81665">
    <property type="entry name" value="Calcium ATPase, transmembrane domain M"/>
    <property type="match status" value="1"/>
</dbReference>
<protein>
    <recommendedName>
        <fullName evidence="2">Cation-transporting P-type ATPase N-terminal domain-containing protein</fullName>
    </recommendedName>
</protein>
<gene>
    <name evidence="3" type="ORF">EJ05DRAFT_145296</name>
</gene>